<organism evidence="1 2">
    <name type="scientific">Goodea atripinnis</name>
    <dbReference type="NCBI Taxonomy" id="208336"/>
    <lineage>
        <taxon>Eukaryota</taxon>
        <taxon>Metazoa</taxon>
        <taxon>Chordata</taxon>
        <taxon>Craniata</taxon>
        <taxon>Vertebrata</taxon>
        <taxon>Euteleostomi</taxon>
        <taxon>Actinopterygii</taxon>
        <taxon>Neopterygii</taxon>
        <taxon>Teleostei</taxon>
        <taxon>Neoteleostei</taxon>
        <taxon>Acanthomorphata</taxon>
        <taxon>Ovalentaria</taxon>
        <taxon>Atherinomorphae</taxon>
        <taxon>Cyprinodontiformes</taxon>
        <taxon>Goodeidae</taxon>
        <taxon>Goodea</taxon>
    </lineage>
</organism>
<evidence type="ECO:0000313" key="2">
    <source>
        <dbReference type="Proteomes" id="UP001476798"/>
    </source>
</evidence>
<dbReference type="Proteomes" id="UP001476798">
    <property type="component" value="Unassembled WGS sequence"/>
</dbReference>
<comment type="caution">
    <text evidence="1">The sequence shown here is derived from an EMBL/GenBank/DDBJ whole genome shotgun (WGS) entry which is preliminary data.</text>
</comment>
<gene>
    <name evidence="1" type="ORF">GOODEAATRI_013822</name>
</gene>
<protein>
    <submittedName>
        <fullName evidence="1">Uncharacterized protein</fullName>
    </submittedName>
</protein>
<sequence>VEQSKKPLGPLLWYSMVEDLINEEEKVALQIKVSLMEVTSAGRGYLNQISRYDSDVLLSSFLLVQILFVIQGLKTALLYTAELCRKQAIRETTSGEHFEGSCFNLTVLHVNTSFMCEQMENILDSREQEENNLKVFSSELEQVMACREKWEEERTSKEDLFMIHEQEMNVLVPFLSQLESSDALNSEEVRSLCVDCLARFKERLEEHTSFLQKNLETVIENQEADEDHQHDPTMSMQEAELTCHLCWDKNFYISAAQRRLDK</sequence>
<evidence type="ECO:0000313" key="1">
    <source>
        <dbReference type="EMBL" id="MEQ2185014.1"/>
    </source>
</evidence>
<feature type="non-terminal residue" evidence="1">
    <location>
        <position position="1"/>
    </location>
</feature>
<dbReference type="EMBL" id="JAHRIO010080909">
    <property type="protein sequence ID" value="MEQ2185014.1"/>
    <property type="molecule type" value="Genomic_DNA"/>
</dbReference>
<accession>A0ABV0PNE0</accession>
<keyword evidence="2" id="KW-1185">Reference proteome</keyword>
<name>A0ABV0PNE0_9TELE</name>
<proteinExistence type="predicted"/>
<reference evidence="1 2" key="1">
    <citation type="submission" date="2021-06" db="EMBL/GenBank/DDBJ databases">
        <authorList>
            <person name="Palmer J.M."/>
        </authorList>
    </citation>
    <scope>NUCLEOTIDE SEQUENCE [LARGE SCALE GENOMIC DNA]</scope>
    <source>
        <strain evidence="1 2">GA_2019</strain>
        <tissue evidence="1">Muscle</tissue>
    </source>
</reference>